<dbReference type="SUPFAM" id="SSF52833">
    <property type="entry name" value="Thioredoxin-like"/>
    <property type="match status" value="1"/>
</dbReference>
<dbReference type="InterPro" id="IPR013766">
    <property type="entry name" value="Thioredoxin_domain"/>
</dbReference>
<sequence length="448" mass="51752">MIKRSKSFTALLDKVVLIMLFALFSMFSLSAQTPRKESGAEGLTALNPGEPIPDAVWFMPLELNYFDGKKKTVKLADFKGKVIVLDFWSTGCKACIEGIPKMELIQDRFNKDMVILMVNSKRNKDTPQRIKTRFQKYREDFNYVPKLGSILDDTVFTTLFEHNTLPTTAVINSKGEFVATTNANNLTDGNIEAWHKGVKGNIKSKGIYYNTGGEGRGGGGSLFDTTSTYYYSAFAKQRDNFLDSYPNTVYRDGTTYLRIGNHTLSFMLTYAFPLEMKDYSVRKAYYAPGLGIDFKLKLIRNRYWYEYFNRDSVTKKEIRDVYRKDFVHFFKIAVERRKDTVEFYKVSYTSAFEKLKTKHNMVISIESSPDNESYAQKIPIYSILSGLSYAFEVPIEIEQSEMTRVDITIPAGFIYRTEKEKLDFFKEKGIILTRKKAFKEFPYIYLTK</sequence>
<evidence type="ECO:0000313" key="3">
    <source>
        <dbReference type="Proteomes" id="UP000595498"/>
    </source>
</evidence>
<evidence type="ECO:0000313" key="2">
    <source>
        <dbReference type="EMBL" id="QQT55351.1"/>
    </source>
</evidence>
<reference evidence="2 3" key="1">
    <citation type="submission" date="2021-01" db="EMBL/GenBank/DDBJ databases">
        <title>FDA dAtabase for Regulatory Grade micrObial Sequences (FDA-ARGOS): Supporting development and validation of Infectious Disease Dx tests.</title>
        <authorList>
            <person name="Sproer C."/>
            <person name="Gronow S."/>
            <person name="Severitt S."/>
            <person name="Schroder I."/>
            <person name="Tallon L."/>
            <person name="Sadzewicz L."/>
            <person name="Zhao X."/>
            <person name="Boylan J."/>
            <person name="Ott S."/>
            <person name="Bowen H."/>
            <person name="Vavikolanu K."/>
            <person name="Mehta A."/>
            <person name="Aluvathingal J."/>
            <person name="Nadendla S."/>
            <person name="Lowell S."/>
            <person name="Myers T."/>
            <person name="Yan Y."/>
            <person name="Sichtig H."/>
        </authorList>
    </citation>
    <scope>NUCLEOTIDE SEQUENCE [LARGE SCALE GENOMIC DNA]</scope>
    <source>
        <strain evidence="2 3">FDAARGOS_1141</strain>
    </source>
</reference>
<protein>
    <submittedName>
        <fullName evidence="2">TlpA family protein disulfide reductase</fullName>
    </submittedName>
</protein>
<feature type="domain" description="Thioredoxin" evidence="1">
    <location>
        <begin position="46"/>
        <end position="203"/>
    </location>
</feature>
<dbReference type="InterPro" id="IPR050553">
    <property type="entry name" value="Thioredoxin_ResA/DsbE_sf"/>
</dbReference>
<organism evidence="2 3">
    <name type="scientific">Sphingobacterium multivorum</name>
    <dbReference type="NCBI Taxonomy" id="28454"/>
    <lineage>
        <taxon>Bacteria</taxon>
        <taxon>Pseudomonadati</taxon>
        <taxon>Bacteroidota</taxon>
        <taxon>Sphingobacteriia</taxon>
        <taxon>Sphingobacteriales</taxon>
        <taxon>Sphingobacteriaceae</taxon>
        <taxon>Sphingobacterium</taxon>
    </lineage>
</organism>
<dbReference type="PROSITE" id="PS51352">
    <property type="entry name" value="THIOREDOXIN_2"/>
    <property type="match status" value="1"/>
</dbReference>
<dbReference type="EMBL" id="CP068224">
    <property type="protein sequence ID" value="QQT55351.1"/>
    <property type="molecule type" value="Genomic_DNA"/>
</dbReference>
<evidence type="ECO:0000259" key="1">
    <source>
        <dbReference type="PROSITE" id="PS51352"/>
    </source>
</evidence>
<dbReference type="InterPro" id="IPR036249">
    <property type="entry name" value="Thioredoxin-like_sf"/>
</dbReference>
<dbReference type="Pfam" id="PF08534">
    <property type="entry name" value="Redoxin"/>
    <property type="match status" value="1"/>
</dbReference>
<dbReference type="PANTHER" id="PTHR42852">
    <property type="entry name" value="THIOL:DISULFIDE INTERCHANGE PROTEIN DSBE"/>
    <property type="match status" value="1"/>
</dbReference>
<keyword evidence="3" id="KW-1185">Reference proteome</keyword>
<dbReference type="Gene3D" id="3.40.30.10">
    <property type="entry name" value="Glutaredoxin"/>
    <property type="match status" value="1"/>
</dbReference>
<dbReference type="InterPro" id="IPR013740">
    <property type="entry name" value="Redoxin"/>
</dbReference>
<proteinExistence type="predicted"/>
<dbReference type="PANTHER" id="PTHR42852:SF13">
    <property type="entry name" value="PROTEIN DIPZ"/>
    <property type="match status" value="1"/>
</dbReference>
<dbReference type="CDD" id="cd02966">
    <property type="entry name" value="TlpA_like_family"/>
    <property type="match status" value="1"/>
</dbReference>
<gene>
    <name evidence="2" type="ORF">I6I98_08890</name>
</gene>
<name>A0ABX7CTB2_SPHMU</name>
<dbReference type="Proteomes" id="UP000595498">
    <property type="component" value="Chromosome"/>
</dbReference>
<accession>A0ABX7CTB2</accession>